<reference evidence="6 7" key="1">
    <citation type="submission" date="2018-08" db="EMBL/GenBank/DDBJ databases">
        <title>A genome reference for cultivated species of the human gut microbiota.</title>
        <authorList>
            <person name="Zou Y."/>
            <person name="Xue W."/>
            <person name="Luo G."/>
        </authorList>
    </citation>
    <scope>NUCLEOTIDE SEQUENCE [LARGE SCALE GENOMIC DNA]</scope>
    <source>
        <strain evidence="6 7">AM30-5LB</strain>
    </source>
</reference>
<dbReference type="Proteomes" id="UP000286050">
    <property type="component" value="Unassembled WGS sequence"/>
</dbReference>
<name>A0A414FUK4_9ACTN</name>
<dbReference type="PANTHER" id="PTHR30126:SF91">
    <property type="entry name" value="LYSR FAMILY TRANSCRIPTIONAL REGULATOR"/>
    <property type="match status" value="1"/>
</dbReference>
<dbReference type="PRINTS" id="PR00039">
    <property type="entry name" value="HTHLYSR"/>
</dbReference>
<organism evidence="6 7">
    <name type="scientific">Collinsella intestinalis</name>
    <dbReference type="NCBI Taxonomy" id="147207"/>
    <lineage>
        <taxon>Bacteria</taxon>
        <taxon>Bacillati</taxon>
        <taxon>Actinomycetota</taxon>
        <taxon>Coriobacteriia</taxon>
        <taxon>Coriobacteriales</taxon>
        <taxon>Coriobacteriaceae</taxon>
        <taxon>Collinsella</taxon>
    </lineage>
</organism>
<dbReference type="SUPFAM" id="SSF46785">
    <property type="entry name" value="Winged helix' DNA-binding domain"/>
    <property type="match status" value="1"/>
</dbReference>
<evidence type="ECO:0000256" key="1">
    <source>
        <dbReference type="ARBA" id="ARBA00009437"/>
    </source>
</evidence>
<evidence type="ECO:0000313" key="6">
    <source>
        <dbReference type="EMBL" id="RHD54572.1"/>
    </source>
</evidence>
<evidence type="ECO:0000259" key="5">
    <source>
        <dbReference type="PROSITE" id="PS50931"/>
    </source>
</evidence>
<dbReference type="EMBL" id="QSJI01000009">
    <property type="protein sequence ID" value="RHD54572.1"/>
    <property type="molecule type" value="Genomic_DNA"/>
</dbReference>
<dbReference type="Pfam" id="PF00126">
    <property type="entry name" value="HTH_1"/>
    <property type="match status" value="1"/>
</dbReference>
<comment type="caution">
    <text evidence="6">The sequence shown here is derived from an EMBL/GenBank/DDBJ whole genome shotgun (WGS) entry which is preliminary data.</text>
</comment>
<dbReference type="Pfam" id="PF03466">
    <property type="entry name" value="LysR_substrate"/>
    <property type="match status" value="1"/>
</dbReference>
<dbReference type="AlphaFoldDB" id="A0A414FUK4"/>
<sequence>MLDYRTHTFLEVYRQRSFTRAAENLLITQPAASQHIRQIETHYGCTLFVKTGRGIEPTAAADLLYQRLLTMENDEARLAIEAGALAAEPSNTREAPLRLGCTRTIADYTAPRLMAAHLSTHPQAEVALLTGNTRELVRSLEEGTIDFALVEGFFDRQRFDFETLSRERYIAVTSPKEAKRCAFDRRPRADEAGRTAASVRDLLGERLILREAGSGTREILEKHLAARDLAVTDFAGIVEIESIPTIKACVRGGAGITFLYRVAVEEELARGELADITPDDFAIEHDFCLIWQRGSQYAPRYRSLCDAWRALM</sequence>
<dbReference type="PROSITE" id="PS50931">
    <property type="entry name" value="HTH_LYSR"/>
    <property type="match status" value="1"/>
</dbReference>
<dbReference type="Gene3D" id="1.10.10.10">
    <property type="entry name" value="Winged helix-like DNA-binding domain superfamily/Winged helix DNA-binding domain"/>
    <property type="match status" value="1"/>
</dbReference>
<protein>
    <submittedName>
        <fullName evidence="6">LysR family transcriptional regulator</fullName>
    </submittedName>
</protein>
<dbReference type="GO" id="GO:0000976">
    <property type="term" value="F:transcription cis-regulatory region binding"/>
    <property type="evidence" value="ECO:0007669"/>
    <property type="project" value="TreeGrafter"/>
</dbReference>
<keyword evidence="4" id="KW-0804">Transcription</keyword>
<dbReference type="PANTHER" id="PTHR30126">
    <property type="entry name" value="HTH-TYPE TRANSCRIPTIONAL REGULATOR"/>
    <property type="match status" value="1"/>
</dbReference>
<proteinExistence type="inferred from homology"/>
<keyword evidence="2" id="KW-0805">Transcription regulation</keyword>
<comment type="similarity">
    <text evidence="1">Belongs to the LysR transcriptional regulatory family.</text>
</comment>
<dbReference type="GO" id="GO:0003700">
    <property type="term" value="F:DNA-binding transcription factor activity"/>
    <property type="evidence" value="ECO:0007669"/>
    <property type="project" value="InterPro"/>
</dbReference>
<evidence type="ECO:0000256" key="4">
    <source>
        <dbReference type="ARBA" id="ARBA00023163"/>
    </source>
</evidence>
<dbReference type="InterPro" id="IPR036390">
    <property type="entry name" value="WH_DNA-bd_sf"/>
</dbReference>
<gene>
    <name evidence="6" type="ORF">DW787_07745</name>
</gene>
<accession>A0A414FUK4</accession>
<keyword evidence="3" id="KW-0238">DNA-binding</keyword>
<evidence type="ECO:0000256" key="2">
    <source>
        <dbReference type="ARBA" id="ARBA00023015"/>
    </source>
</evidence>
<dbReference type="RefSeq" id="WP_118272344.1">
    <property type="nucleotide sequence ID" value="NZ_QSJI01000009.1"/>
</dbReference>
<dbReference type="InterPro" id="IPR036388">
    <property type="entry name" value="WH-like_DNA-bd_sf"/>
</dbReference>
<dbReference type="Gene3D" id="3.40.190.10">
    <property type="entry name" value="Periplasmic binding protein-like II"/>
    <property type="match status" value="2"/>
</dbReference>
<dbReference type="SUPFAM" id="SSF53850">
    <property type="entry name" value="Periplasmic binding protein-like II"/>
    <property type="match status" value="1"/>
</dbReference>
<evidence type="ECO:0000313" key="7">
    <source>
        <dbReference type="Proteomes" id="UP000286050"/>
    </source>
</evidence>
<dbReference type="InterPro" id="IPR005119">
    <property type="entry name" value="LysR_subst-bd"/>
</dbReference>
<dbReference type="InterPro" id="IPR000847">
    <property type="entry name" value="LysR_HTH_N"/>
</dbReference>
<feature type="domain" description="HTH lysR-type" evidence="5">
    <location>
        <begin position="1"/>
        <end position="58"/>
    </location>
</feature>
<evidence type="ECO:0000256" key="3">
    <source>
        <dbReference type="ARBA" id="ARBA00023125"/>
    </source>
</evidence>